<keyword evidence="2" id="KW-1133">Transmembrane helix</keyword>
<comment type="caution">
    <text evidence="5">The sequence shown here is derived from an EMBL/GenBank/DDBJ whole genome shotgun (WGS) entry which is preliminary data.</text>
</comment>
<dbReference type="InterPro" id="IPR006311">
    <property type="entry name" value="TAT_signal"/>
</dbReference>
<dbReference type="AlphaFoldDB" id="A0A5N0TGY9"/>
<keyword evidence="3" id="KW-0732">Signal</keyword>
<feature type="domain" description="YncI copper-binding" evidence="4">
    <location>
        <begin position="33"/>
        <end position="165"/>
    </location>
</feature>
<dbReference type="PROSITE" id="PS51318">
    <property type="entry name" value="TAT"/>
    <property type="match status" value="1"/>
</dbReference>
<accession>A0A5N0TGY9</accession>
<evidence type="ECO:0000256" key="2">
    <source>
        <dbReference type="SAM" id="Phobius"/>
    </source>
</evidence>
<dbReference type="InterPro" id="IPR012533">
    <property type="entry name" value="YcnI-copper_dom"/>
</dbReference>
<dbReference type="RefSeq" id="WP_150892666.1">
    <property type="nucleotide sequence ID" value="NZ_VYUY01000007.1"/>
</dbReference>
<protein>
    <submittedName>
        <fullName evidence="5">DUF1775 domain-containing protein</fullName>
    </submittedName>
</protein>
<name>A0A5N0TGY9_9MICO</name>
<evidence type="ECO:0000313" key="6">
    <source>
        <dbReference type="Proteomes" id="UP000326838"/>
    </source>
</evidence>
<dbReference type="EMBL" id="VYUY01000007">
    <property type="protein sequence ID" value="KAA9134365.1"/>
    <property type="molecule type" value="Genomic_DNA"/>
</dbReference>
<proteinExistence type="predicted"/>
<dbReference type="Gene3D" id="2.60.40.2230">
    <property type="entry name" value="Uncharacterised protein YcnI-like PF07987, DUF1775"/>
    <property type="match status" value="1"/>
</dbReference>
<keyword evidence="6" id="KW-1185">Reference proteome</keyword>
<evidence type="ECO:0000313" key="5">
    <source>
        <dbReference type="EMBL" id="KAA9134365.1"/>
    </source>
</evidence>
<dbReference type="Pfam" id="PF07987">
    <property type="entry name" value="DUF1775"/>
    <property type="match status" value="1"/>
</dbReference>
<dbReference type="Proteomes" id="UP000326838">
    <property type="component" value="Unassembled WGS sequence"/>
</dbReference>
<feature type="chain" id="PRO_5038591889" evidence="3">
    <location>
        <begin position="26"/>
        <end position="236"/>
    </location>
</feature>
<feature type="region of interest" description="Disordered" evidence="1">
    <location>
        <begin position="167"/>
        <end position="201"/>
    </location>
</feature>
<evidence type="ECO:0000256" key="3">
    <source>
        <dbReference type="SAM" id="SignalP"/>
    </source>
</evidence>
<dbReference type="InterPro" id="IPR038507">
    <property type="entry name" value="YcnI-like_sf"/>
</dbReference>
<gene>
    <name evidence="5" type="ORF">F6B40_06210</name>
</gene>
<keyword evidence="2" id="KW-0472">Membrane</keyword>
<keyword evidence="2" id="KW-0812">Transmembrane</keyword>
<sequence length="236" mass="23716">MNILPSRPRRRLLTGLLLGGGLALAAPMAASAHIHVTPDAAAAGAASSLTFSFSHGCEQSPTTALVVTIPDGVTNVLPLADAAWTVDRDVTETGRTTSVTYTAVTPIDTGLKGQVGMDVRFAEELAGADVAFPVVQQCAEGEAAWTEVAEPGAEEPEFPAAVVAVGEPAASSDEHGSHGSHGEDGAHAADDQDAAAAAAPAETEPASVAALWLGGAGLGAGVLALVVAVFALRRRR</sequence>
<evidence type="ECO:0000256" key="1">
    <source>
        <dbReference type="SAM" id="MobiDB-lite"/>
    </source>
</evidence>
<feature type="compositionally biased region" description="Basic and acidic residues" evidence="1">
    <location>
        <begin position="172"/>
        <end position="190"/>
    </location>
</feature>
<reference evidence="6" key="1">
    <citation type="submission" date="2019-09" db="EMBL/GenBank/DDBJ databases">
        <title>Mumia zhuanghuii sp. nov. isolated from the intestinal contents of plateau pika (Ochotona curzoniae) in the Qinghai-Tibet plateau of China.</title>
        <authorList>
            <person name="Tian Z."/>
        </authorList>
    </citation>
    <scope>NUCLEOTIDE SEQUENCE [LARGE SCALE GENOMIC DNA]</scope>
    <source>
        <strain evidence="6">L-033</strain>
    </source>
</reference>
<evidence type="ECO:0000259" key="4">
    <source>
        <dbReference type="Pfam" id="PF07987"/>
    </source>
</evidence>
<feature type="transmembrane region" description="Helical" evidence="2">
    <location>
        <begin position="209"/>
        <end position="232"/>
    </location>
</feature>
<feature type="signal peptide" evidence="3">
    <location>
        <begin position="1"/>
        <end position="25"/>
    </location>
</feature>
<organism evidence="5 6">
    <name type="scientific">Microbacterium caowuchunii</name>
    <dbReference type="NCBI Taxonomy" id="2614638"/>
    <lineage>
        <taxon>Bacteria</taxon>
        <taxon>Bacillati</taxon>
        <taxon>Actinomycetota</taxon>
        <taxon>Actinomycetes</taxon>
        <taxon>Micrococcales</taxon>
        <taxon>Microbacteriaceae</taxon>
        <taxon>Microbacterium</taxon>
    </lineage>
</organism>